<dbReference type="EMBL" id="JBHSAX010000014">
    <property type="protein sequence ID" value="MFC3963263.1"/>
    <property type="molecule type" value="Genomic_DNA"/>
</dbReference>
<keyword evidence="3" id="KW-0472">Membrane</keyword>
<dbReference type="PANTHER" id="PTHR43343:SF3">
    <property type="entry name" value="PROTEASE DO-LIKE 8, CHLOROPLASTIC"/>
    <property type="match status" value="1"/>
</dbReference>
<dbReference type="PRINTS" id="PR00834">
    <property type="entry name" value="PROTEASES2C"/>
</dbReference>
<dbReference type="Gene3D" id="2.40.10.120">
    <property type="match status" value="1"/>
</dbReference>
<accession>A0ABV8DTB5</accession>
<dbReference type="InterPro" id="IPR001940">
    <property type="entry name" value="Peptidase_S1C"/>
</dbReference>
<keyword evidence="3" id="KW-1133">Transmembrane helix</keyword>
<organism evidence="5 6">
    <name type="scientific">Nocardia jiangsuensis</name>
    <dbReference type="NCBI Taxonomy" id="1691563"/>
    <lineage>
        <taxon>Bacteria</taxon>
        <taxon>Bacillati</taxon>
        <taxon>Actinomycetota</taxon>
        <taxon>Actinomycetes</taxon>
        <taxon>Mycobacteriales</taxon>
        <taxon>Nocardiaceae</taxon>
        <taxon>Nocardia</taxon>
    </lineage>
</organism>
<sequence>MDHGWQPRDPERGGGRGAALLLVVALAIAGFLGFRADLLDAFTGPERVPAEVAPPAPPLDPAAVAAAVGPALVNIAVTLRPFGAAAAGSGIVLGADGEVLTSHHVIKGAETVLVTDVGTGVEYSAEVLGYDATADIALLALTGAGGLPTARLGSSARLRLRDEVLALGNAGGVGGTPTAVAGRVTDLNSTIVAQNSADLSRLALRGMVEVAAAVTAGQSGGALADRNGDVVGVITAASGQSGEPVPAGRVPNGYAVPIDRAMKVVQQIRAGVSAGTVHVGPTATLGVLISDAADGARLDVVLYGTPAWNAGLADGSVVVAVDGRPIADAKALRAEIDARRPADVVRLEVLENGGRRVVEAVLTESPPR</sequence>
<keyword evidence="3" id="KW-0812">Transmembrane</keyword>
<dbReference type="SUPFAM" id="SSF50494">
    <property type="entry name" value="Trypsin-like serine proteases"/>
    <property type="match status" value="1"/>
</dbReference>
<gene>
    <name evidence="5" type="ORF">ACFO0B_14825</name>
</gene>
<evidence type="ECO:0000313" key="6">
    <source>
        <dbReference type="Proteomes" id="UP001595696"/>
    </source>
</evidence>
<dbReference type="SUPFAM" id="SSF50156">
    <property type="entry name" value="PDZ domain-like"/>
    <property type="match status" value="1"/>
</dbReference>
<dbReference type="InterPro" id="IPR036034">
    <property type="entry name" value="PDZ_sf"/>
</dbReference>
<keyword evidence="6" id="KW-1185">Reference proteome</keyword>
<dbReference type="InterPro" id="IPR001478">
    <property type="entry name" value="PDZ"/>
</dbReference>
<dbReference type="EC" id="3.4.21.-" evidence="5"/>
<feature type="transmembrane region" description="Helical" evidence="3">
    <location>
        <begin position="15"/>
        <end position="34"/>
    </location>
</feature>
<dbReference type="Proteomes" id="UP001595696">
    <property type="component" value="Unassembled WGS sequence"/>
</dbReference>
<dbReference type="GO" id="GO:0006508">
    <property type="term" value="P:proteolysis"/>
    <property type="evidence" value="ECO:0007669"/>
    <property type="project" value="UniProtKB-KW"/>
</dbReference>
<comment type="caution">
    <text evidence="5">The sequence shown here is derived from an EMBL/GenBank/DDBJ whole genome shotgun (WGS) entry which is preliminary data.</text>
</comment>
<dbReference type="GO" id="GO:0008233">
    <property type="term" value="F:peptidase activity"/>
    <property type="evidence" value="ECO:0007669"/>
    <property type="project" value="UniProtKB-KW"/>
</dbReference>
<evidence type="ECO:0000256" key="3">
    <source>
        <dbReference type="SAM" id="Phobius"/>
    </source>
</evidence>
<name>A0ABV8DTB5_9NOCA</name>
<dbReference type="Gene3D" id="2.30.42.10">
    <property type="match status" value="1"/>
</dbReference>
<evidence type="ECO:0000313" key="5">
    <source>
        <dbReference type="EMBL" id="MFC3963263.1"/>
    </source>
</evidence>
<dbReference type="InterPro" id="IPR009003">
    <property type="entry name" value="Peptidase_S1_PA"/>
</dbReference>
<reference evidence="6" key="1">
    <citation type="journal article" date="2019" name="Int. J. Syst. Evol. Microbiol.">
        <title>The Global Catalogue of Microorganisms (GCM) 10K type strain sequencing project: providing services to taxonomists for standard genome sequencing and annotation.</title>
        <authorList>
            <consortium name="The Broad Institute Genomics Platform"/>
            <consortium name="The Broad Institute Genome Sequencing Center for Infectious Disease"/>
            <person name="Wu L."/>
            <person name="Ma J."/>
        </authorList>
    </citation>
    <scope>NUCLEOTIDE SEQUENCE [LARGE SCALE GENOMIC DNA]</scope>
    <source>
        <strain evidence="6">CGMCC 4.7330</strain>
    </source>
</reference>
<feature type="domain" description="PDZ" evidence="4">
    <location>
        <begin position="283"/>
        <end position="353"/>
    </location>
</feature>
<dbReference type="Pfam" id="PF13365">
    <property type="entry name" value="Trypsin_2"/>
    <property type="match status" value="1"/>
</dbReference>
<protein>
    <submittedName>
        <fullName evidence="5">S1C family serine protease</fullName>
        <ecNumber evidence="5">3.4.21.-</ecNumber>
    </submittedName>
</protein>
<keyword evidence="2 5" id="KW-0378">Hydrolase</keyword>
<dbReference type="InterPro" id="IPR051201">
    <property type="entry name" value="Chloro_Bact_Ser_Proteases"/>
</dbReference>
<keyword evidence="1 5" id="KW-0645">Protease</keyword>
<evidence type="ECO:0000256" key="1">
    <source>
        <dbReference type="ARBA" id="ARBA00022670"/>
    </source>
</evidence>
<dbReference type="RefSeq" id="WP_378613002.1">
    <property type="nucleotide sequence ID" value="NZ_JBHSAX010000014.1"/>
</dbReference>
<evidence type="ECO:0000259" key="4">
    <source>
        <dbReference type="SMART" id="SM00228"/>
    </source>
</evidence>
<dbReference type="SMART" id="SM00228">
    <property type="entry name" value="PDZ"/>
    <property type="match status" value="1"/>
</dbReference>
<dbReference type="PANTHER" id="PTHR43343">
    <property type="entry name" value="PEPTIDASE S12"/>
    <property type="match status" value="1"/>
</dbReference>
<evidence type="ECO:0000256" key="2">
    <source>
        <dbReference type="ARBA" id="ARBA00022801"/>
    </source>
</evidence>
<proteinExistence type="predicted"/>